<dbReference type="SMART" id="SM00822">
    <property type="entry name" value="PKS_KR"/>
    <property type="match status" value="1"/>
</dbReference>
<sequence length="258" mass="27199">MIRRDGSMVDAGKNEKQVALVTGGATGLGKAISLELARAGMNVAVNYSRSEDEAKTTVEELTALGVEAIALKADVSSKDEVDLMVQSTVERFNRLDVVIANAGTTVFRPFEDLEGVSEADWDRIMNVNVKGIWLTVKAAAPYMKSQGKGSVVITSSIAGLSPSGSSLPYAVSKAAAIHLAKGLAKALGPEIRVNAIAPGILDTRWTKGHSDAVIEQYVANSQLKALPKLEDCVKQVRTFIEADTITGTVATIDAGVTL</sequence>
<dbReference type="AlphaFoldDB" id="A0A9X2IQS2"/>
<dbReference type="InterPro" id="IPR020904">
    <property type="entry name" value="Sc_DH/Rdtase_CS"/>
</dbReference>
<evidence type="ECO:0000313" key="7">
    <source>
        <dbReference type="Proteomes" id="UP001139179"/>
    </source>
</evidence>
<dbReference type="Gene3D" id="3.40.50.720">
    <property type="entry name" value="NAD(P)-binding Rossmann-like Domain"/>
    <property type="match status" value="1"/>
</dbReference>
<gene>
    <name evidence="6" type="ORF">M3202_16835</name>
</gene>
<dbReference type="InterPro" id="IPR052178">
    <property type="entry name" value="Sec_Metab_Biosynth_SDR"/>
</dbReference>
<evidence type="ECO:0000313" key="6">
    <source>
        <dbReference type="EMBL" id="MCM3715732.1"/>
    </source>
</evidence>
<name>A0A9X2IQS2_9BACI</name>
<dbReference type="PRINTS" id="PR00080">
    <property type="entry name" value="SDRFAMILY"/>
</dbReference>
<dbReference type="InterPro" id="IPR036291">
    <property type="entry name" value="NAD(P)-bd_dom_sf"/>
</dbReference>
<protein>
    <submittedName>
        <fullName evidence="6">SDR family NAD(P)-dependent oxidoreductase</fullName>
    </submittedName>
</protein>
<proteinExistence type="inferred from homology"/>
<organism evidence="6 7">
    <name type="scientific">Halalkalibacter oceani</name>
    <dbReference type="NCBI Taxonomy" id="1653776"/>
    <lineage>
        <taxon>Bacteria</taxon>
        <taxon>Bacillati</taxon>
        <taxon>Bacillota</taxon>
        <taxon>Bacilli</taxon>
        <taxon>Bacillales</taxon>
        <taxon>Bacillaceae</taxon>
        <taxon>Halalkalibacter</taxon>
    </lineage>
</organism>
<dbReference type="Proteomes" id="UP001139179">
    <property type="component" value="Unassembled WGS sequence"/>
</dbReference>
<dbReference type="EMBL" id="JAMBOL010000020">
    <property type="protein sequence ID" value="MCM3715732.1"/>
    <property type="molecule type" value="Genomic_DNA"/>
</dbReference>
<dbReference type="PROSITE" id="PS00061">
    <property type="entry name" value="ADH_SHORT"/>
    <property type="match status" value="1"/>
</dbReference>
<evidence type="ECO:0000256" key="2">
    <source>
        <dbReference type="ARBA" id="ARBA00022857"/>
    </source>
</evidence>
<accession>A0A9X2IQS2</accession>
<dbReference type="RefSeq" id="WP_251224439.1">
    <property type="nucleotide sequence ID" value="NZ_JAMBOL010000020.1"/>
</dbReference>
<reference evidence="6" key="1">
    <citation type="submission" date="2022-05" db="EMBL/GenBank/DDBJ databases">
        <title>Comparative Genomics of Spacecraft Associated Microbes.</title>
        <authorList>
            <person name="Tran M.T."/>
            <person name="Wright A."/>
            <person name="Seuylemezian A."/>
            <person name="Eisen J."/>
            <person name="Coil D."/>
        </authorList>
    </citation>
    <scope>NUCLEOTIDE SEQUENCE</scope>
    <source>
        <strain evidence="6">214.1.1</strain>
    </source>
</reference>
<dbReference type="PANTHER" id="PTHR43618:SF12">
    <property type="entry name" value="OXIDOREDUCTASE, SHORT-CHAIN DEHYDROGENASE_REDUCTASE FAMILY (AFU_ORTHOLOGUE AFUA_1G14540)"/>
    <property type="match status" value="1"/>
</dbReference>
<dbReference type="GO" id="GO:0016491">
    <property type="term" value="F:oxidoreductase activity"/>
    <property type="evidence" value="ECO:0007669"/>
    <property type="project" value="UniProtKB-KW"/>
</dbReference>
<dbReference type="Pfam" id="PF00106">
    <property type="entry name" value="adh_short"/>
    <property type="match status" value="1"/>
</dbReference>
<dbReference type="PRINTS" id="PR00081">
    <property type="entry name" value="GDHRDH"/>
</dbReference>
<comment type="caution">
    <text evidence="6">The sequence shown here is derived from an EMBL/GenBank/DDBJ whole genome shotgun (WGS) entry which is preliminary data.</text>
</comment>
<comment type="similarity">
    <text evidence="1 4">Belongs to the short-chain dehydrogenases/reductases (SDR) family.</text>
</comment>
<dbReference type="GO" id="GO:0008206">
    <property type="term" value="P:bile acid metabolic process"/>
    <property type="evidence" value="ECO:0007669"/>
    <property type="project" value="UniProtKB-ARBA"/>
</dbReference>
<dbReference type="InterPro" id="IPR057326">
    <property type="entry name" value="KR_dom"/>
</dbReference>
<keyword evidence="3" id="KW-0560">Oxidoreductase</keyword>
<evidence type="ECO:0000256" key="3">
    <source>
        <dbReference type="ARBA" id="ARBA00023002"/>
    </source>
</evidence>
<evidence type="ECO:0000256" key="4">
    <source>
        <dbReference type="RuleBase" id="RU000363"/>
    </source>
</evidence>
<feature type="domain" description="Ketoreductase" evidence="5">
    <location>
        <begin position="17"/>
        <end position="203"/>
    </location>
</feature>
<keyword evidence="7" id="KW-1185">Reference proteome</keyword>
<evidence type="ECO:0000259" key="5">
    <source>
        <dbReference type="SMART" id="SM00822"/>
    </source>
</evidence>
<dbReference type="FunFam" id="3.40.50.720:FF:000084">
    <property type="entry name" value="Short-chain dehydrogenase reductase"/>
    <property type="match status" value="1"/>
</dbReference>
<evidence type="ECO:0000256" key="1">
    <source>
        <dbReference type="ARBA" id="ARBA00006484"/>
    </source>
</evidence>
<keyword evidence="2" id="KW-0521">NADP</keyword>
<dbReference type="SUPFAM" id="SSF51735">
    <property type="entry name" value="NAD(P)-binding Rossmann-fold domains"/>
    <property type="match status" value="1"/>
</dbReference>
<dbReference type="CDD" id="cd05233">
    <property type="entry name" value="SDR_c"/>
    <property type="match status" value="1"/>
</dbReference>
<dbReference type="InterPro" id="IPR002347">
    <property type="entry name" value="SDR_fam"/>
</dbReference>
<dbReference type="PANTHER" id="PTHR43618">
    <property type="entry name" value="7-ALPHA-HYDROXYSTEROID DEHYDROGENASE"/>
    <property type="match status" value="1"/>
</dbReference>